<dbReference type="Proteomes" id="UP000008827">
    <property type="component" value="Chromosome 13"/>
</dbReference>
<evidence type="ECO:0000313" key="4">
    <source>
        <dbReference type="Proteomes" id="UP000008827"/>
    </source>
</evidence>
<protein>
    <submittedName>
        <fullName evidence="2 3">Uncharacterized protein</fullName>
    </submittedName>
</protein>
<reference evidence="2 3" key="1">
    <citation type="journal article" date="2010" name="Nature">
        <title>Genome sequence of the palaeopolyploid soybean.</title>
        <authorList>
            <person name="Schmutz J."/>
            <person name="Cannon S.B."/>
            <person name="Schlueter J."/>
            <person name="Ma J."/>
            <person name="Mitros T."/>
            <person name="Nelson W."/>
            <person name="Hyten D.L."/>
            <person name="Song Q."/>
            <person name="Thelen J.J."/>
            <person name="Cheng J."/>
            <person name="Xu D."/>
            <person name="Hellsten U."/>
            <person name="May G.D."/>
            <person name="Yu Y."/>
            <person name="Sakurai T."/>
            <person name="Umezawa T."/>
            <person name="Bhattacharyya M.K."/>
            <person name="Sandhu D."/>
            <person name="Valliyodan B."/>
            <person name="Lindquist E."/>
            <person name="Peto M."/>
            <person name="Grant D."/>
            <person name="Shu S."/>
            <person name="Goodstein D."/>
            <person name="Barry K."/>
            <person name="Futrell-Griggs M."/>
            <person name="Abernathy B."/>
            <person name="Du J."/>
            <person name="Tian Z."/>
            <person name="Zhu L."/>
            <person name="Gill N."/>
            <person name="Joshi T."/>
            <person name="Libault M."/>
            <person name="Sethuraman A."/>
            <person name="Zhang X.-C."/>
            <person name="Shinozaki K."/>
            <person name="Nguyen H.T."/>
            <person name="Wing R.A."/>
            <person name="Cregan P."/>
            <person name="Specht J."/>
            <person name="Grimwood J."/>
            <person name="Rokhsar D."/>
            <person name="Stacey G."/>
            <person name="Shoemaker R.C."/>
            <person name="Jackson S.A."/>
        </authorList>
    </citation>
    <scope>NUCLEOTIDE SEQUENCE [LARGE SCALE GENOMIC DNA]</scope>
    <source>
        <strain evidence="3">cv. Williams 82</strain>
        <tissue evidence="2">Callus</tissue>
    </source>
</reference>
<proteinExistence type="predicted"/>
<reference evidence="3" key="2">
    <citation type="submission" date="2018-02" db="UniProtKB">
        <authorList>
            <consortium name="EnsemblPlants"/>
        </authorList>
    </citation>
    <scope>IDENTIFICATION</scope>
    <source>
        <strain evidence="3">Williams 82</strain>
    </source>
</reference>
<accession>K7LZQ4</accession>
<dbReference type="Gramene" id="KRH19906">
    <property type="protein sequence ID" value="KRH19906"/>
    <property type="gene ID" value="GLYMA_13G142600"/>
</dbReference>
<dbReference type="EnsemblPlants" id="KRH19906">
    <property type="protein sequence ID" value="KRH19906"/>
    <property type="gene ID" value="GLYMA_13G142600"/>
</dbReference>
<dbReference type="AlphaFoldDB" id="K7LZQ4"/>
<evidence type="ECO:0000313" key="2">
    <source>
        <dbReference type="EMBL" id="KRH19906.1"/>
    </source>
</evidence>
<dbReference type="HOGENOM" id="CLU_2445162_0_0_1"/>
<dbReference type="InParanoid" id="K7LZQ4"/>
<dbReference type="PaxDb" id="3847-GLYMA13G20581.1"/>
<feature type="region of interest" description="Disordered" evidence="1">
    <location>
        <begin position="36"/>
        <end position="61"/>
    </location>
</feature>
<evidence type="ECO:0000313" key="3">
    <source>
        <dbReference type="EnsemblPlants" id="KRH19906"/>
    </source>
</evidence>
<evidence type="ECO:0000256" key="1">
    <source>
        <dbReference type="SAM" id="MobiDB-lite"/>
    </source>
</evidence>
<reference evidence="2" key="3">
    <citation type="submission" date="2018-07" db="EMBL/GenBank/DDBJ databases">
        <title>WGS assembly of Glycine max.</title>
        <authorList>
            <person name="Schmutz J."/>
            <person name="Cannon S."/>
            <person name="Schlueter J."/>
            <person name="Ma J."/>
            <person name="Mitros T."/>
            <person name="Nelson W."/>
            <person name="Hyten D."/>
            <person name="Song Q."/>
            <person name="Thelen J."/>
            <person name="Cheng J."/>
            <person name="Xu D."/>
            <person name="Hellsten U."/>
            <person name="May G."/>
            <person name="Yu Y."/>
            <person name="Sakurai T."/>
            <person name="Umezawa T."/>
            <person name="Bhattacharyya M."/>
            <person name="Sandhu D."/>
            <person name="Valliyodan B."/>
            <person name="Lindquist E."/>
            <person name="Peto M."/>
            <person name="Grant D."/>
            <person name="Shu S."/>
            <person name="Goodstein D."/>
            <person name="Barry K."/>
            <person name="Futrell-Griggs M."/>
            <person name="Abernathy B."/>
            <person name="Du J."/>
            <person name="Tian Z."/>
            <person name="Zhu L."/>
            <person name="Gill N."/>
            <person name="Joshi T."/>
            <person name="Libault M."/>
            <person name="Sethuraman A."/>
            <person name="Zhang X."/>
            <person name="Shinozaki K."/>
            <person name="Nguyen H."/>
            <person name="Wing R."/>
            <person name="Cregan P."/>
            <person name="Specht J."/>
            <person name="Grimwood J."/>
            <person name="Rokhsar D."/>
            <person name="Stacey G."/>
            <person name="Shoemaker R."/>
            <person name="Jackson S."/>
        </authorList>
    </citation>
    <scope>NUCLEOTIDE SEQUENCE</scope>
    <source>
        <tissue evidence="2">Callus</tissue>
    </source>
</reference>
<name>K7LZQ4_SOYBN</name>
<keyword evidence="4" id="KW-1185">Reference proteome</keyword>
<gene>
    <name evidence="2" type="ORF">GLYMA_13G142600</name>
</gene>
<sequence>MTCFFSFSGRNLHFNNGIILGFFYFCPTMSREPLDEAKDSIGSAPTLQRKGKIQDPHPRPFKNQIHAEKRTLGLTLSPTDVFVVATPTHC</sequence>
<organism evidence="2">
    <name type="scientific">Glycine max</name>
    <name type="common">Soybean</name>
    <name type="synonym">Glycine hispida</name>
    <dbReference type="NCBI Taxonomy" id="3847"/>
    <lineage>
        <taxon>Eukaryota</taxon>
        <taxon>Viridiplantae</taxon>
        <taxon>Streptophyta</taxon>
        <taxon>Embryophyta</taxon>
        <taxon>Tracheophyta</taxon>
        <taxon>Spermatophyta</taxon>
        <taxon>Magnoliopsida</taxon>
        <taxon>eudicotyledons</taxon>
        <taxon>Gunneridae</taxon>
        <taxon>Pentapetalae</taxon>
        <taxon>rosids</taxon>
        <taxon>fabids</taxon>
        <taxon>Fabales</taxon>
        <taxon>Fabaceae</taxon>
        <taxon>Papilionoideae</taxon>
        <taxon>50 kb inversion clade</taxon>
        <taxon>NPAAA clade</taxon>
        <taxon>indigoferoid/millettioid clade</taxon>
        <taxon>Phaseoleae</taxon>
        <taxon>Glycine</taxon>
        <taxon>Glycine subgen. Soja</taxon>
    </lineage>
</organism>
<dbReference type="EMBL" id="CM000846">
    <property type="protein sequence ID" value="KRH19906.1"/>
    <property type="molecule type" value="Genomic_DNA"/>
</dbReference>